<gene>
    <name evidence="1" type="ORF">GCM10009425_01510</name>
</gene>
<dbReference type="EMBL" id="BMNW01000001">
    <property type="protein sequence ID" value="GGL94295.1"/>
    <property type="molecule type" value="Genomic_DNA"/>
</dbReference>
<evidence type="ECO:0000313" key="1">
    <source>
        <dbReference type="EMBL" id="GGL94295.1"/>
    </source>
</evidence>
<protein>
    <submittedName>
        <fullName evidence="1">Uncharacterized protein</fullName>
    </submittedName>
</protein>
<reference evidence="2" key="1">
    <citation type="journal article" date="2019" name="Int. J. Syst. Evol. Microbiol.">
        <title>The Global Catalogue of Microorganisms (GCM) 10K type strain sequencing project: providing services to taxonomists for standard genome sequencing and annotation.</title>
        <authorList>
            <consortium name="The Broad Institute Genomics Platform"/>
            <consortium name="The Broad Institute Genome Sequencing Center for Infectious Disease"/>
            <person name="Wu L."/>
            <person name="Ma J."/>
        </authorList>
    </citation>
    <scope>NUCLEOTIDE SEQUENCE [LARGE SCALE GENOMIC DNA]</scope>
    <source>
        <strain evidence="2">JCM 13501</strain>
    </source>
</reference>
<proteinExistence type="predicted"/>
<comment type="caution">
    <text evidence="1">The sequence shown here is derived from an EMBL/GenBank/DDBJ whole genome shotgun (WGS) entry which is preliminary data.</text>
</comment>
<organism evidence="1 2">
    <name type="scientific">Pseudomonas asuensis</name>
    <dbReference type="NCBI Taxonomy" id="1825787"/>
    <lineage>
        <taxon>Bacteria</taxon>
        <taxon>Pseudomonadati</taxon>
        <taxon>Pseudomonadota</taxon>
        <taxon>Gammaproteobacteria</taxon>
        <taxon>Pseudomonadales</taxon>
        <taxon>Pseudomonadaceae</taxon>
        <taxon>Pseudomonas</taxon>
    </lineage>
</organism>
<dbReference type="Proteomes" id="UP000616499">
    <property type="component" value="Unassembled WGS sequence"/>
</dbReference>
<accession>A0ABQ2GFQ7</accession>
<name>A0ABQ2GFQ7_9PSED</name>
<evidence type="ECO:0000313" key="2">
    <source>
        <dbReference type="Proteomes" id="UP000616499"/>
    </source>
</evidence>
<keyword evidence="2" id="KW-1185">Reference proteome</keyword>
<sequence>MQAHHIRSGRGVEQTCMQRIHDSVSLGMTKGLKTVAPQRMRRKSNSVFLNDFLDSAGQEFHWEWLGHDVHTCLKSAVA</sequence>